<dbReference type="SUPFAM" id="SSF48726">
    <property type="entry name" value="Immunoglobulin"/>
    <property type="match status" value="1"/>
</dbReference>
<protein>
    <recommendedName>
        <fullName evidence="4">Ig-like domain-containing protein</fullName>
    </recommendedName>
</protein>
<dbReference type="FunFam" id="2.60.40.10:FF:001259">
    <property type="entry name" value="Immunoglobulin heavy variable 13-2"/>
    <property type="match status" value="1"/>
</dbReference>
<dbReference type="InterPro" id="IPR036179">
    <property type="entry name" value="Ig-like_dom_sf"/>
</dbReference>
<dbReference type="GeneTree" id="ENSGT01050000244936"/>
<keyword evidence="3" id="KW-1280">Immunoglobulin</keyword>
<dbReference type="InterPro" id="IPR013783">
    <property type="entry name" value="Ig-like_fold"/>
</dbReference>
<keyword evidence="2" id="KW-1064">Adaptive immunity</keyword>
<dbReference type="PROSITE" id="PS50835">
    <property type="entry name" value="IG_LIKE"/>
    <property type="match status" value="1"/>
</dbReference>
<dbReference type="Reactome" id="R-SSC-5690714">
    <property type="pathway name" value="CD22 mediated BCR regulation"/>
</dbReference>
<dbReference type="Reactome" id="R-SSC-2871809">
    <property type="pathway name" value="FCERI mediated Ca+2 mobilization"/>
</dbReference>
<dbReference type="InterPro" id="IPR050199">
    <property type="entry name" value="IgHV"/>
</dbReference>
<dbReference type="AlphaFoldDB" id="A0A8W4FI53"/>
<dbReference type="Reactome" id="R-SSC-2029485">
    <property type="pathway name" value="Role of phospholipids in phagocytosis"/>
</dbReference>
<evidence type="ECO:0000256" key="1">
    <source>
        <dbReference type="ARBA" id="ARBA00022859"/>
    </source>
</evidence>
<dbReference type="GO" id="GO:0016064">
    <property type="term" value="P:immunoglobulin mediated immune response"/>
    <property type="evidence" value="ECO:0000318"/>
    <property type="project" value="GO_Central"/>
</dbReference>
<evidence type="ECO:0000313" key="5">
    <source>
        <dbReference type="Ensembl" id="ENSSSCP00000078563.1"/>
    </source>
</evidence>
<proteinExistence type="predicted"/>
<dbReference type="Proteomes" id="UP000008227">
    <property type="component" value="Unassembled WGS sequence"/>
</dbReference>
<accession>A0A8W4FI53</accession>
<dbReference type="Reactome" id="R-SSC-166663">
    <property type="pathway name" value="Initial triggering of complement"/>
</dbReference>
<dbReference type="Reactome" id="R-SSC-2029481">
    <property type="pathway name" value="FCGR activation"/>
</dbReference>
<keyword evidence="1" id="KW-0391">Immunity</keyword>
<dbReference type="Reactome" id="R-SSC-2168880">
    <property type="pathway name" value="Scavenging of heme from plasma"/>
</dbReference>
<dbReference type="Reactome" id="R-SSC-202733">
    <property type="pathway name" value="Cell surface interactions at the vascular wall"/>
</dbReference>
<dbReference type="Reactome" id="R-SSC-2730905">
    <property type="pathway name" value="Role of LAT2/NTAL/LAB on calcium mobilization"/>
</dbReference>
<dbReference type="Ensembl" id="ENSSSCT00000098136.1">
    <property type="protein sequence ID" value="ENSSSCP00000078563.1"/>
    <property type="gene ID" value="ENSSSCG00000060797.1"/>
</dbReference>
<evidence type="ECO:0000256" key="2">
    <source>
        <dbReference type="ARBA" id="ARBA00023130"/>
    </source>
</evidence>
<dbReference type="PANTHER" id="PTHR23266">
    <property type="entry name" value="IMMUNOGLOBULIN HEAVY CHAIN"/>
    <property type="match status" value="1"/>
</dbReference>
<dbReference type="InterPro" id="IPR013106">
    <property type="entry name" value="Ig_V-set"/>
</dbReference>
<dbReference type="GO" id="GO:0003823">
    <property type="term" value="F:antigen binding"/>
    <property type="evidence" value="ECO:0000318"/>
    <property type="project" value="GO_Central"/>
</dbReference>
<sequence>AELGGCFVFAGVQGEVKLVESGGGLVQPGGSLRLSCVGSGFDLSDYAFSWVCQAPGKGLEWLAAISTSGSSTYYADSVKGRFTISRDNSQNTAYLQMNSLRTEDTARYYCATGTVRGRHVSPDKNLSAGTQGMGCRGHSRPTITMCVLHAQEQVQREVKGWFPARVWGCLSM</sequence>
<feature type="domain" description="Ig-like" evidence="4">
    <location>
        <begin position="26"/>
        <end position="127"/>
    </location>
</feature>
<dbReference type="GO" id="GO:0005576">
    <property type="term" value="C:extracellular region"/>
    <property type="evidence" value="ECO:0007669"/>
    <property type="project" value="UniProtKB-ARBA"/>
</dbReference>
<dbReference type="Reactome" id="R-SSC-2871796">
    <property type="pathway name" value="FCERI mediated MAPK activation"/>
</dbReference>
<reference evidence="5" key="2">
    <citation type="submission" date="2025-08" db="UniProtKB">
        <authorList>
            <consortium name="Ensembl"/>
        </authorList>
    </citation>
    <scope>IDENTIFICATION</scope>
</reference>
<dbReference type="SMART" id="SM00406">
    <property type="entry name" value="IGv"/>
    <property type="match status" value="1"/>
</dbReference>
<evidence type="ECO:0000313" key="6">
    <source>
        <dbReference type="Proteomes" id="UP000008227"/>
    </source>
</evidence>
<keyword evidence="6" id="KW-1185">Reference proteome</keyword>
<dbReference type="Reactome" id="R-SSC-173623">
    <property type="pathway name" value="Classical antibody-mediated complement activation"/>
</dbReference>
<name>A0A8W4FI53_PIG</name>
<organism evidence="5 6">
    <name type="scientific">Sus scrofa</name>
    <name type="common">Pig</name>
    <dbReference type="NCBI Taxonomy" id="9823"/>
    <lineage>
        <taxon>Eukaryota</taxon>
        <taxon>Metazoa</taxon>
        <taxon>Chordata</taxon>
        <taxon>Craniata</taxon>
        <taxon>Vertebrata</taxon>
        <taxon>Euteleostomi</taxon>
        <taxon>Mammalia</taxon>
        <taxon>Eutheria</taxon>
        <taxon>Laurasiatheria</taxon>
        <taxon>Artiodactyla</taxon>
        <taxon>Suina</taxon>
        <taxon>Suidae</taxon>
        <taxon>Sus</taxon>
    </lineage>
</organism>
<dbReference type="InterPro" id="IPR003599">
    <property type="entry name" value="Ig_sub"/>
</dbReference>
<dbReference type="Reactome" id="R-SSC-2029482">
    <property type="pathway name" value="Regulation of actin dynamics for phagocytic cup formation"/>
</dbReference>
<evidence type="ECO:0000259" key="4">
    <source>
        <dbReference type="PROSITE" id="PS50835"/>
    </source>
</evidence>
<reference evidence="5" key="1">
    <citation type="journal article" date="2020" name="Gigascience">
        <title>An improved pig reference genome sequence to enable pig genetics and genomics research.</title>
        <authorList>
            <person name="Warr A."/>
            <person name="Affara N."/>
            <person name="Aken B."/>
            <person name="Beiki H."/>
            <person name="Bickhart D.M."/>
            <person name="Billis K."/>
            <person name="Chow W."/>
            <person name="Eory L."/>
            <person name="Finlayson H.A."/>
            <person name="Flicek P."/>
            <person name="Giron C.G."/>
            <person name="Griffin D.K."/>
            <person name="Hall R."/>
            <person name="Hannum G."/>
            <person name="Hourlier T."/>
            <person name="Howe K."/>
            <person name="Hume D.A."/>
            <person name="Izuogu O."/>
            <person name="Kim K."/>
            <person name="Koren S."/>
            <person name="Liu H."/>
            <person name="Manchanda N."/>
            <person name="Martin F.J."/>
            <person name="Nonneman D.J."/>
            <person name="O'Connor R.E."/>
            <person name="Phillippy A.M."/>
            <person name="Rohrer G.A."/>
            <person name="Rosen B.D."/>
            <person name="Rund L.A."/>
            <person name="Sargent C.A."/>
            <person name="Schook L.B."/>
            <person name="Schroeder S.G."/>
            <person name="Schwartz A.S."/>
            <person name="Skinner B.M."/>
            <person name="Talbot R."/>
            <person name="Tseng E."/>
            <person name="Tuggle C.K."/>
            <person name="Watson M."/>
            <person name="Smith T.P.L."/>
            <person name="Archibald A.L."/>
        </authorList>
    </citation>
    <scope>NUCLEOTIDE SEQUENCE [LARGE SCALE GENOMIC DNA]</scope>
    <source>
        <strain evidence="5">Duroc</strain>
    </source>
</reference>
<dbReference type="InterPro" id="IPR007110">
    <property type="entry name" value="Ig-like_dom"/>
</dbReference>
<dbReference type="Reactome" id="R-SSC-2454202">
    <property type="pathway name" value="Fc epsilon receptor (FCERI) signaling"/>
</dbReference>
<dbReference type="Pfam" id="PF07686">
    <property type="entry name" value="V-set"/>
    <property type="match status" value="1"/>
</dbReference>
<dbReference type="GO" id="GO:0019814">
    <property type="term" value="C:immunoglobulin complex"/>
    <property type="evidence" value="ECO:0007669"/>
    <property type="project" value="UniProtKB-KW"/>
</dbReference>
<dbReference type="Reactome" id="R-SSC-2871837">
    <property type="pathway name" value="FCERI mediated NF-kB activation"/>
</dbReference>
<dbReference type="Reactome" id="R-SSC-983695">
    <property type="pathway name" value="Antigen activates B Cell Receptor (BCR) leading to generation of second messengers"/>
</dbReference>
<dbReference type="Reactome" id="R-SSC-198933">
    <property type="pathway name" value="Immunoregulatory interactions between a Lymphoid and a non-Lymphoid cell"/>
</dbReference>
<reference evidence="5" key="3">
    <citation type="submission" date="2025-09" db="UniProtKB">
        <authorList>
            <consortium name="Ensembl"/>
        </authorList>
    </citation>
    <scope>IDENTIFICATION</scope>
</reference>
<dbReference type="SMART" id="SM00409">
    <property type="entry name" value="IG"/>
    <property type="match status" value="1"/>
</dbReference>
<dbReference type="Gene3D" id="2.60.40.10">
    <property type="entry name" value="Immunoglobulins"/>
    <property type="match status" value="1"/>
</dbReference>
<evidence type="ECO:0000256" key="3">
    <source>
        <dbReference type="ARBA" id="ARBA00043265"/>
    </source>
</evidence>
<dbReference type="Reactome" id="R-SSC-977606">
    <property type="pathway name" value="Regulation of Complement cascade"/>
</dbReference>